<keyword evidence="3" id="KW-0732">Signal</keyword>
<accession>A0A1H7HLC2</accession>
<evidence type="ECO:0000313" key="8">
    <source>
        <dbReference type="Proteomes" id="UP000199421"/>
    </source>
</evidence>
<evidence type="ECO:0000256" key="4">
    <source>
        <dbReference type="ARBA" id="ARBA00023136"/>
    </source>
</evidence>
<name>A0A1H7HLC2_OLID1</name>
<dbReference type="OrthoDB" id="5694214at2"/>
<evidence type="ECO:0000256" key="2">
    <source>
        <dbReference type="ARBA" id="ARBA00006275"/>
    </source>
</evidence>
<evidence type="ECO:0000313" key="7">
    <source>
        <dbReference type="EMBL" id="SEK50457.1"/>
    </source>
</evidence>
<reference evidence="8" key="1">
    <citation type="submission" date="2016-10" db="EMBL/GenBank/DDBJ databases">
        <authorList>
            <person name="Varghese N."/>
            <person name="Submissions S."/>
        </authorList>
    </citation>
    <scope>NUCLEOTIDE SEQUENCE [LARGE SCALE GENOMIC DNA]</scope>
    <source>
        <strain evidence="8">DSM 18733</strain>
    </source>
</reference>
<dbReference type="EMBL" id="FOAF01000001">
    <property type="protein sequence ID" value="SEK50457.1"/>
    <property type="molecule type" value="Genomic_DNA"/>
</dbReference>
<feature type="domain" description="RagB/SusD" evidence="6">
    <location>
        <begin position="340"/>
        <end position="572"/>
    </location>
</feature>
<comment type="similarity">
    <text evidence="2">Belongs to the SusD family.</text>
</comment>
<gene>
    <name evidence="7" type="ORF">SAMN05661044_00400</name>
</gene>
<dbReference type="PROSITE" id="PS51257">
    <property type="entry name" value="PROKAR_LIPOPROTEIN"/>
    <property type="match status" value="1"/>
</dbReference>
<evidence type="ECO:0000256" key="3">
    <source>
        <dbReference type="ARBA" id="ARBA00022729"/>
    </source>
</evidence>
<dbReference type="InterPro" id="IPR011990">
    <property type="entry name" value="TPR-like_helical_dom_sf"/>
</dbReference>
<evidence type="ECO:0000259" key="6">
    <source>
        <dbReference type="Pfam" id="PF07980"/>
    </source>
</evidence>
<dbReference type="STRING" id="407022.SAMN05661044_00400"/>
<dbReference type="Gene3D" id="1.25.40.390">
    <property type="match status" value="1"/>
</dbReference>
<dbReference type="Proteomes" id="UP000199421">
    <property type="component" value="Unassembled WGS sequence"/>
</dbReference>
<sequence>MKSNVIIYLLAILFFAGCKKDFLERDPLDELTNNDYWSSENNVETFSYGFYERYFKGYGAGNGWGNYFSGESLNDDFANSAPAQFVQIIPSSAAAADWTFDWVRRANVMLAGIPQVPMDDEAKNHWTGIARFFRAMEYHRLVSRFGDMPWYDQVVDYLDTEQLYKKRDPRTFVTDKMLEDFQFAAENVRVENGEKGLTVNKDVVLAFMSRVFLFQGTWLKYHDIDQEKAKTYLEAAKWAANELMLSGRYTLGPDYRSLFNALDLSSSPEMILYRKYAVGILTHALHSNNNKESQAGISKNALENYLCADGLPVALSKVYQGDQSIGNVLKDRDPRMAGTVIPELRLQGIATNYSTSGYSVHKFLNESIKDLPEGNLSGNPTDAPVIRYGEVLINYAEACAELGTITQEDLDKSINVLRGRGEIPNKLPNLQVSGSSAMVNNIPYSDPKKDPEISSILWEIRRERRAELMMEGFRFDDLRRWKKLNYTDTRNNITINRGAWINKNDYLDGDGKSRVANLVLEGGGDIGYIIPAFRAESQRIFDNDKVYLWPLSIDQITLYRENGSELTQNPGW</sequence>
<keyword evidence="5" id="KW-0998">Cell outer membrane</keyword>
<dbReference type="Pfam" id="PF07980">
    <property type="entry name" value="SusD_RagB"/>
    <property type="match status" value="1"/>
</dbReference>
<organism evidence="7 8">
    <name type="scientific">Olivibacter domesticus</name>
    <name type="common">Pseudosphingobacterium domesticum</name>
    <dbReference type="NCBI Taxonomy" id="407022"/>
    <lineage>
        <taxon>Bacteria</taxon>
        <taxon>Pseudomonadati</taxon>
        <taxon>Bacteroidota</taxon>
        <taxon>Sphingobacteriia</taxon>
        <taxon>Sphingobacteriales</taxon>
        <taxon>Sphingobacteriaceae</taxon>
        <taxon>Olivibacter</taxon>
    </lineage>
</organism>
<dbReference type="SUPFAM" id="SSF48452">
    <property type="entry name" value="TPR-like"/>
    <property type="match status" value="1"/>
</dbReference>
<dbReference type="GO" id="GO:0009279">
    <property type="term" value="C:cell outer membrane"/>
    <property type="evidence" value="ECO:0007669"/>
    <property type="project" value="UniProtKB-SubCell"/>
</dbReference>
<evidence type="ECO:0000256" key="5">
    <source>
        <dbReference type="ARBA" id="ARBA00023237"/>
    </source>
</evidence>
<proteinExistence type="inferred from homology"/>
<dbReference type="InterPro" id="IPR012944">
    <property type="entry name" value="SusD_RagB_dom"/>
</dbReference>
<dbReference type="RefSeq" id="WP_093317615.1">
    <property type="nucleotide sequence ID" value="NZ_FOAF01000001.1"/>
</dbReference>
<keyword evidence="4" id="KW-0472">Membrane</keyword>
<comment type="subcellular location">
    <subcellularLocation>
        <location evidence="1">Cell outer membrane</location>
    </subcellularLocation>
</comment>
<protein>
    <submittedName>
        <fullName evidence="7">Starch-binding associating with outer membrane</fullName>
    </submittedName>
</protein>
<keyword evidence="8" id="KW-1185">Reference proteome</keyword>
<dbReference type="AlphaFoldDB" id="A0A1H7HLC2"/>
<evidence type="ECO:0000256" key="1">
    <source>
        <dbReference type="ARBA" id="ARBA00004442"/>
    </source>
</evidence>